<dbReference type="GO" id="GO:0005634">
    <property type="term" value="C:nucleus"/>
    <property type="evidence" value="ECO:0007669"/>
    <property type="project" value="TreeGrafter"/>
</dbReference>
<feature type="domain" description="5'-3' exoribonuclease 1 SH3-like" evidence="14">
    <location>
        <begin position="1155"/>
        <end position="1221"/>
    </location>
</feature>
<dbReference type="InterPro" id="IPR014722">
    <property type="entry name" value="Rib_uL2_dom2"/>
</dbReference>
<accession>A0A0E9NIC2</accession>
<keyword evidence="7 10" id="KW-0866">Nonsense-mediated mRNA decay</keyword>
<proteinExistence type="inferred from homology"/>
<dbReference type="Gene3D" id="2.170.260.40">
    <property type="match status" value="1"/>
</dbReference>
<evidence type="ECO:0000259" key="16">
    <source>
        <dbReference type="Pfam" id="PF18334"/>
    </source>
</evidence>
<dbReference type="GO" id="GO:0016078">
    <property type="term" value="P:tRNA decay"/>
    <property type="evidence" value="ECO:0007669"/>
    <property type="project" value="UniProtKB-ARBA"/>
</dbReference>
<dbReference type="InterPro" id="IPR041106">
    <property type="entry name" value="XRN1_D2_D3"/>
</dbReference>
<evidence type="ECO:0000256" key="5">
    <source>
        <dbReference type="ARBA" id="ARBA00022839"/>
    </source>
</evidence>
<feature type="region of interest" description="Disordered" evidence="11">
    <location>
        <begin position="1387"/>
        <end position="1461"/>
    </location>
</feature>
<dbReference type="FunFam" id="1.25.40.1050:FF:000001">
    <property type="entry name" value="5'-3' exoribonuclease 1"/>
    <property type="match status" value="1"/>
</dbReference>
<dbReference type="EMBL" id="BACD03000020">
    <property type="protein sequence ID" value="GAO49165.1"/>
    <property type="molecule type" value="Genomic_DNA"/>
</dbReference>
<evidence type="ECO:0000256" key="1">
    <source>
        <dbReference type="ARBA" id="ARBA00004556"/>
    </source>
</evidence>
<dbReference type="Gene3D" id="2.30.30.30">
    <property type="match status" value="1"/>
</dbReference>
<evidence type="ECO:0000256" key="6">
    <source>
        <dbReference type="ARBA" id="ARBA00022884"/>
    </source>
</evidence>
<dbReference type="EC" id="3.1.13.-" evidence="10"/>
<dbReference type="PANTHER" id="PTHR12341:SF7">
    <property type="entry name" value="5'-3' EXORIBONUCLEASE 1"/>
    <property type="match status" value="1"/>
</dbReference>
<dbReference type="GO" id="GO:0000184">
    <property type="term" value="P:nuclear-transcribed mRNA catabolic process, nonsense-mediated decay"/>
    <property type="evidence" value="ECO:0007669"/>
    <property type="project" value="UniProtKB-KW"/>
</dbReference>
<evidence type="ECO:0000259" key="12">
    <source>
        <dbReference type="Pfam" id="PF03159"/>
    </source>
</evidence>
<keyword evidence="5 10" id="KW-0269">Exonuclease</keyword>
<reference evidence="17 18" key="2">
    <citation type="journal article" date="2014" name="J. Gen. Appl. Microbiol.">
        <title>The early diverging ascomycetous budding yeast Saitoella complicata has three histone deacetylases belonging to the Clr6, Hos2, and Rpd3 lineages.</title>
        <authorList>
            <person name="Nishida H."/>
            <person name="Matsumoto T."/>
            <person name="Kondo S."/>
            <person name="Hamamoto M."/>
            <person name="Yoshikawa H."/>
        </authorList>
    </citation>
    <scope>NUCLEOTIDE SEQUENCE [LARGE SCALE GENOMIC DNA]</scope>
    <source>
        <strain evidence="17 18">NRRL Y-17804</strain>
    </source>
</reference>
<protein>
    <recommendedName>
        <fullName evidence="9 10">5'-3' exoribonuclease 1</fullName>
        <ecNumber evidence="10">3.1.13.-</ecNumber>
    </recommendedName>
</protein>
<dbReference type="InterPro" id="IPR047008">
    <property type="entry name" value="XRN1_SH3_sf"/>
</dbReference>
<comment type="caution">
    <text evidence="17">The sequence shown here is derived from an EMBL/GenBank/DDBJ whole genome shotgun (WGS) entry which is preliminary data.</text>
</comment>
<keyword evidence="3 10" id="KW-0540">Nuclease</keyword>
<dbReference type="PANTHER" id="PTHR12341">
    <property type="entry name" value="5'-&gt;3' EXORIBONUCLEASE"/>
    <property type="match status" value="1"/>
</dbReference>
<dbReference type="InterPro" id="IPR004859">
    <property type="entry name" value="Xrn1_N"/>
</dbReference>
<sequence>MGIPKFFRWMSERYPLCSQLIAENRIPEFDNLYLDMNGIIHNCTHSDGDATTHMTEDKMYIAIFNYIEHLFTKIKPRKVFFMAIDGVAPRAKMNQQRSRRFRTALDNENARKKAIQKGEAVPDDPFDSNCITPGTVFMANLSRQLQYWINKKVSEDSDWRGVQVVLSGHDVPGEGEHKVMEYIRLAKAQPDYDPNLRHCLYGLDADLIMLGLLSHEPHFCLLREEVNFGPSRKTSKHKDLDAQNFYLMHLCILREYLDLEFQNMAESLPFEYDLERVIDDFVLLAFFVGNDFLPHLPNLHINEGALALMFKSYKRLLPKAGGYINDNGTIDLQRLSLMLEELETFEKEYFEAEYADANWFKGKAIGGNAGKGGHLDLIEKAKKKNRMVLTPEQKAIFEKVKSMVLGSSSELNLEPGLDATDKQFVQDMAKDLHLVCKKMNESGDKFLRLEKPAGAGVADPEDMEAFSALTRELGKYDNAPVITTTRDDAEKEVARQYEVKFDQWKDEYYREKLSFGLNDEKALREMTETYVQGLQWVLKYYYQGVASWGWFYKYHYAPKISDVRKGLGANLKFDLGSPFRPFEQLMGVLPERSKKLIPEAYRELMTEETSPIQDFYPRDFDMDLNGKKQDWEAVVKIPFIDEKRLVAAMQTREKRLTKDEKQRNSFGSSLSFTFDESLDFVYHSSLPNVFPEIGHCRCKQEAYELPTVHDPDSLGFALCDGVKLGIKALAGFPTLHTIPYTGTLAYHGVTVFQQESRNETMVITLENVFDGKKTEEIAKEKVGQVVFINWPYLQEAKVVAVSDEMFKYEYRSVAPGQPAQLVPVEHSPMEVNNWRRRADRLEHLYSKRGGTVVGPVEVMLHVDMLQGLKRTDDGAMVKEYVPVKGDDGDFAVQSTVAEVHSVDVRFIEQDALSVEEDYPEGTRAFFLGEYNYGRPLEVIGHSGGKIDIWLSTLKGKEPDFGKKIVQEAERSTRYRPTYVVTREIRMHPLILSKITASFTVVSQDTRINLGLNLKFERKMQKVLGYTRKTNGGWELSDKAVALIQEYQAKFPEFFAALSRNPNGDMYRDTDIWGDVQTAKNRINEIKSWLKDKEAKDFERVPLDAEQLDGDVVKKIEQFADAVVKEAQPPQPKKVKGVPRKALLKPQHAENRLQGQRFALGDRVVYVQDSGKVPIATRGTVVGVSQATVDVLYDTSFMSGTTLGGRCSPYRGMTVSKTAVLNVTQPSVITSSQAAKRAPAPAGAQAGPAKSVNGGHKVAVVNGGIKPAGTPAKAVVADDTDDLTKKLQAMVMGHQAQQGKPPHQVHANGHRPHAHVLHHGGPQHAHQHRGPPPPHFALPQQHGGRPAVGILGVPVNQTGYRPPVNMATRPQVQDAPPQDGAIIAAQPQQPQPLRHNPHGSGMHAIPPPSSLNAPSQRGRGRGRGRGGFGGHVSRGGVQVGFGGRGGHNGGKPAAPQGPTPQA</sequence>
<dbReference type="Proteomes" id="UP000033140">
    <property type="component" value="Unassembled WGS sequence"/>
</dbReference>
<dbReference type="InterPro" id="IPR016494">
    <property type="entry name" value="5_3_exoribonuclease_1"/>
</dbReference>
<reference evidence="17 18" key="1">
    <citation type="journal article" date="2011" name="J. Gen. Appl. Microbiol.">
        <title>Draft genome sequencing of the enigmatic yeast Saitoella complicata.</title>
        <authorList>
            <person name="Nishida H."/>
            <person name="Hamamoto M."/>
            <person name="Sugiyama J."/>
        </authorList>
    </citation>
    <scope>NUCLEOTIDE SEQUENCE [LARGE SCALE GENOMIC DNA]</scope>
    <source>
        <strain evidence="17 18">NRRL Y-17804</strain>
    </source>
</reference>
<dbReference type="Gene3D" id="2.30.30.750">
    <property type="match status" value="1"/>
</dbReference>
<dbReference type="GO" id="GO:0016075">
    <property type="term" value="P:rRNA catabolic process"/>
    <property type="evidence" value="ECO:0007669"/>
    <property type="project" value="TreeGrafter"/>
</dbReference>
<evidence type="ECO:0000256" key="8">
    <source>
        <dbReference type="ARBA" id="ARBA00038299"/>
    </source>
</evidence>
<evidence type="ECO:0000256" key="4">
    <source>
        <dbReference type="ARBA" id="ARBA00022801"/>
    </source>
</evidence>
<evidence type="ECO:0000256" key="2">
    <source>
        <dbReference type="ARBA" id="ARBA00022490"/>
    </source>
</evidence>
<dbReference type="Pfam" id="PF17846">
    <property type="entry name" value="XRN_M"/>
    <property type="match status" value="1"/>
</dbReference>
<comment type="function">
    <text evidence="10">Multifunctional protein that exhibits several independent functions at different levels of the cellular processes. 5'-3' exonuclease component of the nonsense-mediated mRNA decay (NMD) which is a highly conserved mRNA degradation pathway, an RNA surveillance system whose role is to identify and rid cells of mRNA with premature termination codons and thus prevents accumulation of potentially harmful truncated proteins.</text>
</comment>
<feature type="domain" description="Xrn1 helical" evidence="13">
    <location>
        <begin position="272"/>
        <end position="669"/>
    </location>
</feature>
<evidence type="ECO:0000313" key="17">
    <source>
        <dbReference type="EMBL" id="GAO49165.1"/>
    </source>
</evidence>
<dbReference type="Gene3D" id="1.25.40.1050">
    <property type="match status" value="1"/>
</dbReference>
<dbReference type="STRING" id="698492.A0A0E9NIC2"/>
<dbReference type="Pfam" id="PF18129">
    <property type="entry name" value="SH3_12"/>
    <property type="match status" value="1"/>
</dbReference>
<dbReference type="Pfam" id="PF18334">
    <property type="entry name" value="XRN1_D2_D3"/>
    <property type="match status" value="1"/>
</dbReference>
<feature type="domain" description="Xrn1 N-terminal" evidence="12">
    <location>
        <begin position="1"/>
        <end position="225"/>
    </location>
</feature>
<evidence type="ECO:0000256" key="10">
    <source>
        <dbReference type="PIRNR" id="PIRNR006743"/>
    </source>
</evidence>
<keyword evidence="2 10" id="KW-0963">Cytoplasm</keyword>
<feature type="compositionally biased region" description="Gly residues" evidence="11">
    <location>
        <begin position="1424"/>
        <end position="1448"/>
    </location>
</feature>
<name>A0A0E9NIC2_SAICN</name>
<evidence type="ECO:0000256" key="9">
    <source>
        <dbReference type="ARBA" id="ARBA00067318"/>
    </source>
</evidence>
<evidence type="ECO:0000259" key="15">
    <source>
        <dbReference type="Pfam" id="PF18332"/>
    </source>
</evidence>
<dbReference type="FunFam" id="3.40.50.12390:FF:000002">
    <property type="entry name" value="5'-3' exoribonuclease 1"/>
    <property type="match status" value="1"/>
</dbReference>
<evidence type="ECO:0000259" key="13">
    <source>
        <dbReference type="Pfam" id="PF17846"/>
    </source>
</evidence>
<evidence type="ECO:0000256" key="7">
    <source>
        <dbReference type="ARBA" id="ARBA00023161"/>
    </source>
</evidence>
<organism evidence="17 18">
    <name type="scientific">Saitoella complicata (strain BCRC 22490 / CBS 7301 / JCM 7358 / NBRC 10748 / NRRL Y-17804)</name>
    <dbReference type="NCBI Taxonomy" id="698492"/>
    <lineage>
        <taxon>Eukaryota</taxon>
        <taxon>Fungi</taxon>
        <taxon>Dikarya</taxon>
        <taxon>Ascomycota</taxon>
        <taxon>Taphrinomycotina</taxon>
        <taxon>Taphrinomycotina incertae sedis</taxon>
        <taxon>Saitoella</taxon>
    </lineage>
</organism>
<feature type="domain" description="5'-3' exoribonuclease 1 D1" evidence="15">
    <location>
        <begin position="718"/>
        <end position="909"/>
    </location>
</feature>
<dbReference type="InterPro" id="IPR041412">
    <property type="entry name" value="Xrn1_helical"/>
</dbReference>
<dbReference type="Pfam" id="PF18332">
    <property type="entry name" value="XRN1_D1"/>
    <property type="match status" value="1"/>
</dbReference>
<dbReference type="GO" id="GO:0003723">
    <property type="term" value="F:RNA binding"/>
    <property type="evidence" value="ECO:0007669"/>
    <property type="project" value="UniProtKB-KW"/>
</dbReference>
<evidence type="ECO:0000259" key="14">
    <source>
        <dbReference type="Pfam" id="PF18129"/>
    </source>
</evidence>
<dbReference type="InterPro" id="IPR040992">
    <property type="entry name" value="XRN1_D1"/>
</dbReference>
<dbReference type="OMA" id="VASWPWF"/>
<gene>
    <name evidence="17" type="ORF">G7K_3323-t1</name>
</gene>
<dbReference type="GO" id="GO:0048471">
    <property type="term" value="C:perinuclear region of cytoplasm"/>
    <property type="evidence" value="ECO:0007669"/>
    <property type="project" value="UniProtKB-SubCell"/>
</dbReference>
<dbReference type="InterPro" id="IPR041385">
    <property type="entry name" value="SH3_12"/>
</dbReference>
<comment type="subcellular location">
    <subcellularLocation>
        <location evidence="1">Cytoplasm</location>
        <location evidence="1">Perinuclear region</location>
    </subcellularLocation>
</comment>
<evidence type="ECO:0000256" key="3">
    <source>
        <dbReference type="ARBA" id="ARBA00022722"/>
    </source>
</evidence>
<dbReference type="InterPro" id="IPR047007">
    <property type="entry name" value="XRN1_D1_sf"/>
</dbReference>
<dbReference type="CDD" id="cd18673">
    <property type="entry name" value="PIN_XRN1-2-like"/>
    <property type="match status" value="1"/>
</dbReference>
<keyword evidence="4 10" id="KW-0378">Hydrolase</keyword>
<keyword evidence="6 10" id="KW-0694">RNA-binding</keyword>
<keyword evidence="18" id="KW-1185">Reference proteome</keyword>
<reference evidence="17 18" key="3">
    <citation type="journal article" date="2015" name="Genome Announc.">
        <title>Draft Genome Sequence of the Archiascomycetous Yeast Saitoella complicata.</title>
        <authorList>
            <person name="Yamauchi K."/>
            <person name="Kondo S."/>
            <person name="Hamamoto M."/>
            <person name="Takahashi Y."/>
            <person name="Ogura Y."/>
            <person name="Hayashi T."/>
            <person name="Nishida H."/>
        </authorList>
    </citation>
    <scope>NUCLEOTIDE SEQUENCE [LARGE SCALE GENOMIC DNA]</scope>
    <source>
        <strain evidence="17 18">NRRL Y-17804</strain>
    </source>
</reference>
<dbReference type="GO" id="GO:0000932">
    <property type="term" value="C:P-body"/>
    <property type="evidence" value="ECO:0007669"/>
    <property type="project" value="UniProtKB-ARBA"/>
</dbReference>
<comment type="similarity">
    <text evidence="8 10">Belongs to the 5'-3' exonuclease family.</text>
</comment>
<evidence type="ECO:0000256" key="11">
    <source>
        <dbReference type="SAM" id="MobiDB-lite"/>
    </source>
</evidence>
<dbReference type="PIRSF" id="PIRSF006743">
    <property type="entry name" value="Exonuclease_Xnr1"/>
    <property type="match status" value="1"/>
</dbReference>
<dbReference type="GO" id="GO:0004534">
    <property type="term" value="F:5'-3' RNA exonuclease activity"/>
    <property type="evidence" value="ECO:0007669"/>
    <property type="project" value="TreeGrafter"/>
</dbReference>
<evidence type="ECO:0000313" key="18">
    <source>
        <dbReference type="Proteomes" id="UP000033140"/>
    </source>
</evidence>
<dbReference type="Gene3D" id="3.40.50.12390">
    <property type="match status" value="2"/>
</dbReference>
<dbReference type="Pfam" id="PF03159">
    <property type="entry name" value="XRN_N"/>
    <property type="match status" value="1"/>
</dbReference>
<dbReference type="InterPro" id="IPR027073">
    <property type="entry name" value="5_3_exoribonuclease"/>
</dbReference>
<feature type="domain" description="Exoribonuclease Xrn1 D2/D3" evidence="16">
    <location>
        <begin position="914"/>
        <end position="1137"/>
    </location>
</feature>